<dbReference type="OrthoDB" id="2290777at2759"/>
<feature type="region of interest" description="Disordered" evidence="1">
    <location>
        <begin position="19"/>
        <end position="42"/>
    </location>
</feature>
<comment type="caution">
    <text evidence="3">The sequence shown here is derived from an EMBL/GenBank/DDBJ whole genome shotgun (WGS) entry which is preliminary data.</text>
</comment>
<keyword evidence="2" id="KW-1133">Transmembrane helix</keyword>
<feature type="region of interest" description="Disordered" evidence="1">
    <location>
        <begin position="123"/>
        <end position="166"/>
    </location>
</feature>
<feature type="compositionally biased region" description="Low complexity" evidence="1">
    <location>
        <begin position="400"/>
        <end position="422"/>
    </location>
</feature>
<dbReference type="Proteomes" id="UP000242146">
    <property type="component" value="Unassembled WGS sequence"/>
</dbReference>
<feature type="transmembrane region" description="Helical" evidence="2">
    <location>
        <begin position="270"/>
        <end position="292"/>
    </location>
</feature>
<reference evidence="3 4" key="1">
    <citation type="submission" date="2016-07" db="EMBL/GenBank/DDBJ databases">
        <title>Pervasive Adenine N6-methylation of Active Genes in Fungi.</title>
        <authorList>
            <consortium name="DOE Joint Genome Institute"/>
            <person name="Mondo S.J."/>
            <person name="Dannebaum R.O."/>
            <person name="Kuo R.C."/>
            <person name="Labutti K."/>
            <person name="Haridas S."/>
            <person name="Kuo A."/>
            <person name="Salamov A."/>
            <person name="Ahrendt S.R."/>
            <person name="Lipzen A."/>
            <person name="Sullivan W."/>
            <person name="Andreopoulos W.B."/>
            <person name="Clum A."/>
            <person name="Lindquist E."/>
            <person name="Daum C."/>
            <person name="Ramamoorthy G.K."/>
            <person name="Gryganskyi A."/>
            <person name="Culley D."/>
            <person name="Magnuson J.K."/>
            <person name="James T.Y."/>
            <person name="O'Malley M.A."/>
            <person name="Stajich J.E."/>
            <person name="Spatafora J.W."/>
            <person name="Visel A."/>
            <person name="Grigoriev I.V."/>
        </authorList>
    </citation>
    <scope>NUCLEOTIDE SEQUENCE [LARGE SCALE GENOMIC DNA]</scope>
    <source>
        <strain evidence="3 4">NRRL 3301</strain>
    </source>
</reference>
<evidence type="ECO:0000313" key="3">
    <source>
        <dbReference type="EMBL" id="ORX47050.1"/>
    </source>
</evidence>
<feature type="transmembrane region" description="Helical" evidence="2">
    <location>
        <begin position="298"/>
        <end position="319"/>
    </location>
</feature>
<keyword evidence="2" id="KW-0472">Membrane</keyword>
<organism evidence="3 4">
    <name type="scientific">Hesseltinella vesiculosa</name>
    <dbReference type="NCBI Taxonomy" id="101127"/>
    <lineage>
        <taxon>Eukaryota</taxon>
        <taxon>Fungi</taxon>
        <taxon>Fungi incertae sedis</taxon>
        <taxon>Mucoromycota</taxon>
        <taxon>Mucoromycotina</taxon>
        <taxon>Mucoromycetes</taxon>
        <taxon>Mucorales</taxon>
        <taxon>Cunninghamellaceae</taxon>
        <taxon>Hesseltinella</taxon>
    </lineage>
</organism>
<proteinExistence type="predicted"/>
<evidence type="ECO:0000256" key="1">
    <source>
        <dbReference type="SAM" id="MobiDB-lite"/>
    </source>
</evidence>
<feature type="compositionally biased region" description="Low complexity" evidence="1">
    <location>
        <begin position="21"/>
        <end position="33"/>
    </location>
</feature>
<evidence type="ECO:0000256" key="2">
    <source>
        <dbReference type="SAM" id="Phobius"/>
    </source>
</evidence>
<accession>A0A1X2G7I4</accession>
<keyword evidence="4" id="KW-1185">Reference proteome</keyword>
<gene>
    <name evidence="3" type="ORF">DM01DRAFT_1339350</name>
</gene>
<keyword evidence="2" id="KW-0812">Transmembrane</keyword>
<feature type="region of interest" description="Disordered" evidence="1">
    <location>
        <begin position="400"/>
        <end position="434"/>
    </location>
</feature>
<sequence>MPLQKQAIVAKIYSEHNHHPTSSVTNSFSGSFSPRATSSPSFPPAIAQHSTMTALIIAPNDARDDFGSTQTMPTDTLTRTADNEDLIMHHLHTSRSTDVTAQLSALPHRPSCWRPHRSLPFLPTTDQDSCARARQPSVSSMPQPIQAPHTPPSALPSNNPWSPSNRTLSHHTLCSHTPSQFSYVDTAFDSLSRQPTSIDLHPTLSRPPSYKRYEDPLMEARLQHDMANLRRLEQMYRDEEECDTGCIDFLVSWPSLLSRKQVVGCVQHQFHGICLAFYVMSFVFVGTVSVFVPDLPPVAKLLWVPLALYVIAVIVYHWYRMRKSTRIHHLEMQVEVARRRRLHELLRNMTLPDDHYFVIEHNRPNHVHPVVTLLPPPPNYCPGQPVEPIAQPRPRHLLLAPADDWSSSPSDSSVPSPLTSLPNGDMHSAASVSATPFPNTLHPIQSNSVLDLVLERQWQRTQAQYTLGLEYPDPVHRSQSAPYPI</sequence>
<evidence type="ECO:0000313" key="4">
    <source>
        <dbReference type="Proteomes" id="UP000242146"/>
    </source>
</evidence>
<dbReference type="EMBL" id="MCGT01000035">
    <property type="protein sequence ID" value="ORX47050.1"/>
    <property type="molecule type" value="Genomic_DNA"/>
</dbReference>
<feature type="compositionally biased region" description="Polar residues" evidence="1">
    <location>
        <begin position="155"/>
        <end position="166"/>
    </location>
</feature>
<name>A0A1X2G7I4_9FUNG</name>
<protein>
    <submittedName>
        <fullName evidence="3">Uncharacterized protein</fullName>
    </submittedName>
</protein>
<dbReference type="AlphaFoldDB" id="A0A1X2G7I4"/>